<organism evidence="2">
    <name type="scientific">marine metagenome</name>
    <dbReference type="NCBI Taxonomy" id="408172"/>
    <lineage>
        <taxon>unclassified sequences</taxon>
        <taxon>metagenomes</taxon>
        <taxon>ecological metagenomes</taxon>
    </lineage>
</organism>
<proteinExistence type="inferred from homology"/>
<comment type="similarity">
    <text evidence="1">Belongs to the BolA/IbaG family.</text>
</comment>
<dbReference type="AlphaFoldDB" id="A0A382M1G2"/>
<dbReference type="InterPro" id="IPR002634">
    <property type="entry name" value="BolA"/>
</dbReference>
<dbReference type="Gene3D" id="3.30.300.90">
    <property type="entry name" value="BolA-like"/>
    <property type="match status" value="1"/>
</dbReference>
<reference evidence="2" key="1">
    <citation type="submission" date="2018-05" db="EMBL/GenBank/DDBJ databases">
        <authorList>
            <person name="Lanie J.A."/>
            <person name="Ng W.-L."/>
            <person name="Kazmierczak K.M."/>
            <person name="Andrzejewski T.M."/>
            <person name="Davidsen T.M."/>
            <person name="Wayne K.J."/>
            <person name="Tettelin H."/>
            <person name="Glass J.I."/>
            <person name="Rusch D."/>
            <person name="Podicherti R."/>
            <person name="Tsui H.-C.T."/>
            <person name="Winkler M.E."/>
        </authorList>
    </citation>
    <scope>NUCLEOTIDE SEQUENCE</scope>
</reference>
<dbReference type="PANTHER" id="PTHR46229">
    <property type="entry name" value="BOLA TRANSCRIPTION REGULATOR"/>
    <property type="match status" value="1"/>
</dbReference>
<protein>
    <recommendedName>
        <fullName evidence="3">BolA family transcriptional regulator</fullName>
    </recommendedName>
</protein>
<dbReference type="PANTHER" id="PTHR46229:SF2">
    <property type="entry name" value="BOLA-LIKE PROTEIN 1"/>
    <property type="match status" value="1"/>
</dbReference>
<dbReference type="EMBL" id="UINC01090571">
    <property type="protein sequence ID" value="SVC42630.1"/>
    <property type="molecule type" value="Genomic_DNA"/>
</dbReference>
<gene>
    <name evidence="2" type="ORF">METZ01_LOCUS295484</name>
</gene>
<dbReference type="Pfam" id="PF01722">
    <property type="entry name" value="BolA"/>
    <property type="match status" value="1"/>
</dbReference>
<name>A0A382M1G2_9ZZZZ</name>
<dbReference type="InterPro" id="IPR050961">
    <property type="entry name" value="BolA/IbaG_stress_morph_reg"/>
</dbReference>
<evidence type="ECO:0000256" key="1">
    <source>
        <dbReference type="ARBA" id="ARBA00005578"/>
    </source>
</evidence>
<sequence>MNIQETILNHLNELINVIHIDIKDSTGKHAHHDNFDGGHHLSAIIVSDDFMSKTLLERHQIVYKALGSMIKNEIHAFSMKTYTEDEWKSNVA</sequence>
<evidence type="ECO:0008006" key="3">
    <source>
        <dbReference type="Google" id="ProtNLM"/>
    </source>
</evidence>
<dbReference type="PIRSF" id="PIRSF003113">
    <property type="entry name" value="BolA"/>
    <property type="match status" value="1"/>
</dbReference>
<evidence type="ECO:0000313" key="2">
    <source>
        <dbReference type="EMBL" id="SVC42630.1"/>
    </source>
</evidence>
<dbReference type="SUPFAM" id="SSF82657">
    <property type="entry name" value="BolA-like"/>
    <property type="match status" value="1"/>
</dbReference>
<dbReference type="InterPro" id="IPR036065">
    <property type="entry name" value="BolA-like_sf"/>
</dbReference>
<accession>A0A382M1G2</accession>